<dbReference type="PROSITE" id="PS00211">
    <property type="entry name" value="ABC_TRANSPORTER_1"/>
    <property type="match status" value="1"/>
</dbReference>
<evidence type="ECO:0000256" key="6">
    <source>
        <dbReference type="ARBA" id="ARBA00066388"/>
    </source>
</evidence>
<dbReference type="RefSeq" id="WP_112223925.1">
    <property type="nucleotide sequence ID" value="NZ_CP196859.1"/>
</dbReference>
<dbReference type="InterPro" id="IPR003593">
    <property type="entry name" value="AAA+_ATPase"/>
</dbReference>
<keyword evidence="10" id="KW-1185">Reference proteome</keyword>
<dbReference type="EMBL" id="QLZR01000004">
    <property type="protein sequence ID" value="RAZ76760.1"/>
    <property type="molecule type" value="Genomic_DNA"/>
</dbReference>
<evidence type="ECO:0000259" key="8">
    <source>
        <dbReference type="PROSITE" id="PS50893"/>
    </source>
</evidence>
<dbReference type="InterPro" id="IPR027417">
    <property type="entry name" value="P-loop_NTPase"/>
</dbReference>
<dbReference type="SUPFAM" id="SSF52540">
    <property type="entry name" value="P-loop containing nucleoside triphosphate hydrolases"/>
    <property type="match status" value="1"/>
</dbReference>
<dbReference type="InterPro" id="IPR017871">
    <property type="entry name" value="ABC_transporter-like_CS"/>
</dbReference>
<evidence type="ECO:0000256" key="3">
    <source>
        <dbReference type="ARBA" id="ARBA00022840"/>
    </source>
</evidence>
<dbReference type="GO" id="GO:0015418">
    <property type="term" value="F:ABC-type quaternary ammonium compound transporting activity"/>
    <property type="evidence" value="ECO:0007669"/>
    <property type="project" value="UniProtKB-EC"/>
</dbReference>
<dbReference type="InterPro" id="IPR003439">
    <property type="entry name" value="ABC_transporter-like_ATP-bd"/>
</dbReference>
<dbReference type="AlphaFoldDB" id="A0A365KUA3"/>
<comment type="catalytic activity">
    <reaction evidence="4">
        <text>a quaternary ammonium(out) + ATP + H2O = a quaternary ammonium(in) + ADP + phosphate + H(+)</text>
        <dbReference type="Rhea" id="RHEA:11036"/>
        <dbReference type="ChEBI" id="CHEBI:15377"/>
        <dbReference type="ChEBI" id="CHEBI:15378"/>
        <dbReference type="ChEBI" id="CHEBI:30616"/>
        <dbReference type="ChEBI" id="CHEBI:35267"/>
        <dbReference type="ChEBI" id="CHEBI:43474"/>
        <dbReference type="ChEBI" id="CHEBI:456216"/>
        <dbReference type="EC" id="7.6.2.9"/>
    </reaction>
</comment>
<evidence type="ECO:0000313" key="10">
    <source>
        <dbReference type="Proteomes" id="UP000251002"/>
    </source>
</evidence>
<proteinExistence type="predicted"/>
<protein>
    <recommendedName>
        <fullName evidence="7">Carnitine transport ATP-binding protein OpuCA</fullName>
        <ecNumber evidence="6">7.6.2.9</ecNumber>
    </recommendedName>
</protein>
<evidence type="ECO:0000256" key="4">
    <source>
        <dbReference type="ARBA" id="ARBA00052482"/>
    </source>
</evidence>
<dbReference type="Proteomes" id="UP000251002">
    <property type="component" value="Unassembled WGS sequence"/>
</dbReference>
<evidence type="ECO:0000256" key="1">
    <source>
        <dbReference type="ARBA" id="ARBA00022448"/>
    </source>
</evidence>
<dbReference type="Pfam" id="PF00005">
    <property type="entry name" value="ABC_tran"/>
    <property type="match status" value="1"/>
</dbReference>
<dbReference type="PANTHER" id="PTHR42781:SF4">
    <property type="entry name" value="SPERMIDINE_PUTRESCINE IMPORT ATP-BINDING PROTEIN POTA"/>
    <property type="match status" value="1"/>
</dbReference>
<organism evidence="9 10">
    <name type="scientific">Planococcus halotolerans</name>
    <dbReference type="NCBI Taxonomy" id="2233542"/>
    <lineage>
        <taxon>Bacteria</taxon>
        <taxon>Bacillati</taxon>
        <taxon>Bacillota</taxon>
        <taxon>Bacilli</taxon>
        <taxon>Bacillales</taxon>
        <taxon>Caryophanaceae</taxon>
        <taxon>Planococcus</taxon>
    </lineage>
</organism>
<dbReference type="GO" id="GO:0005524">
    <property type="term" value="F:ATP binding"/>
    <property type="evidence" value="ECO:0007669"/>
    <property type="project" value="UniProtKB-KW"/>
</dbReference>
<gene>
    <name evidence="9" type="ORF">DP120_12075</name>
</gene>
<name>A0A365KUA3_9BACL</name>
<accession>A0A365KUA3</accession>
<reference evidence="9 10" key="1">
    <citation type="submission" date="2018-06" db="EMBL/GenBank/DDBJ databases">
        <title>The draft genome sequences of strains SCU63 and S1.</title>
        <authorList>
            <person name="Gan L."/>
        </authorList>
    </citation>
    <scope>NUCLEOTIDE SEQUENCE [LARGE SCALE GENOMIC DNA]</scope>
    <source>
        <strain evidence="9 10">SCU63</strain>
    </source>
</reference>
<dbReference type="PROSITE" id="PS50893">
    <property type="entry name" value="ABC_TRANSPORTER_2"/>
    <property type="match status" value="1"/>
</dbReference>
<dbReference type="FunFam" id="3.40.50.300:FF:000425">
    <property type="entry name" value="Probable ABC transporter, ATP-binding subunit"/>
    <property type="match status" value="1"/>
</dbReference>
<feature type="domain" description="ABC transporter" evidence="8">
    <location>
        <begin position="4"/>
        <end position="241"/>
    </location>
</feature>
<dbReference type="Gene3D" id="3.40.50.300">
    <property type="entry name" value="P-loop containing nucleotide triphosphate hydrolases"/>
    <property type="match status" value="1"/>
</dbReference>
<keyword evidence="1" id="KW-0813">Transport</keyword>
<evidence type="ECO:0000256" key="2">
    <source>
        <dbReference type="ARBA" id="ARBA00022741"/>
    </source>
</evidence>
<dbReference type="EC" id="7.6.2.9" evidence="6"/>
<evidence type="ECO:0000313" key="9">
    <source>
        <dbReference type="EMBL" id="RAZ76760.1"/>
    </source>
</evidence>
<dbReference type="SMART" id="SM00382">
    <property type="entry name" value="AAA"/>
    <property type="match status" value="1"/>
</dbReference>
<dbReference type="PANTHER" id="PTHR42781">
    <property type="entry name" value="SPERMIDINE/PUTRESCINE IMPORT ATP-BINDING PROTEIN POTA"/>
    <property type="match status" value="1"/>
</dbReference>
<comment type="caution">
    <text evidence="9">The sequence shown here is derived from an EMBL/GenBank/DDBJ whole genome shotgun (WGS) entry which is preliminary data.</text>
</comment>
<comment type="subunit">
    <text evidence="5">The complex is composed of two ATP-binding proteins (OpuCA), two transmembrane proteins (OpuCB and OpuCD) and a solute-binding protein (OpuCC).</text>
</comment>
<dbReference type="InterPro" id="IPR050093">
    <property type="entry name" value="ABC_SmlMolc_Importer"/>
</dbReference>
<dbReference type="GO" id="GO:0016887">
    <property type="term" value="F:ATP hydrolysis activity"/>
    <property type="evidence" value="ECO:0007669"/>
    <property type="project" value="InterPro"/>
</dbReference>
<evidence type="ECO:0000256" key="5">
    <source>
        <dbReference type="ARBA" id="ARBA00063934"/>
    </source>
</evidence>
<evidence type="ECO:0000256" key="7">
    <source>
        <dbReference type="ARBA" id="ARBA00070305"/>
    </source>
</evidence>
<keyword evidence="2" id="KW-0547">Nucleotide-binding</keyword>
<keyword evidence="3 9" id="KW-0067">ATP-binding</keyword>
<sequence>MNGLRIEQIEKKYMTAETGQKESFALEPIDLAIHEGEFVSLLGPSGCGKTTLLKLTAGLLQPDAGKIRFGNIDITLIPPESRRFSMVFQEPLLFPHMTIGDNVSFGLKMQKVAKKERQFEATRMLEMVGLAGYEGRFPEELSGGQQQRAALARALVAKPRVLLMDEPFSALDPGLREDMRELLSGIQRELEVTVLFVTHDREEAFEISDRIGIMSDGRLLQVGTPTELYEQPASTKVASFLGLKNIIKGNIRAGHFASEDSGIEFHTGKPIIDGKHFLILRPEVLRPITSSSKPQNDSVHLKGKVSKLKFKQGSYIAQILAGNQQLECTLSREEAEELEPAQAIELYVNQTDLQFVEH</sequence>